<dbReference type="Gene3D" id="3.40.50.720">
    <property type="entry name" value="NAD(P)-binding Rossmann-like Domain"/>
    <property type="match status" value="1"/>
</dbReference>
<proteinExistence type="inferred from homology"/>
<dbReference type="PRINTS" id="PR00081">
    <property type="entry name" value="GDHRDH"/>
</dbReference>
<dbReference type="PRINTS" id="PR00080">
    <property type="entry name" value="SDRFAMILY"/>
</dbReference>
<evidence type="ECO:0000256" key="2">
    <source>
        <dbReference type="ARBA" id="ARBA00023002"/>
    </source>
</evidence>
<keyword evidence="4" id="KW-1185">Reference proteome</keyword>
<evidence type="ECO:0000313" key="4">
    <source>
        <dbReference type="Proteomes" id="UP001597229"/>
    </source>
</evidence>
<name>A0ABW3VZ45_9ACTN</name>
<dbReference type="PANTHER" id="PTHR24321">
    <property type="entry name" value="DEHYDROGENASES, SHORT CHAIN"/>
    <property type="match status" value="1"/>
</dbReference>
<dbReference type="EMBL" id="JBHTLX010000012">
    <property type="protein sequence ID" value="MFD1248029.1"/>
    <property type="molecule type" value="Genomic_DNA"/>
</dbReference>
<gene>
    <name evidence="3" type="ORF">ACFQ3F_09535</name>
</gene>
<comment type="similarity">
    <text evidence="1">Belongs to the short-chain dehydrogenases/reductases (SDR) family.</text>
</comment>
<dbReference type="RefSeq" id="WP_367918579.1">
    <property type="nucleotide sequence ID" value="NZ_BAABAC010000013.1"/>
</dbReference>
<dbReference type="InterPro" id="IPR002347">
    <property type="entry name" value="SDR_fam"/>
</dbReference>
<dbReference type="GO" id="GO:0016491">
    <property type="term" value="F:oxidoreductase activity"/>
    <property type="evidence" value="ECO:0007669"/>
    <property type="project" value="UniProtKB-KW"/>
</dbReference>
<dbReference type="EC" id="1.1.1.-" evidence="3"/>
<accession>A0ABW3VZ45</accession>
<evidence type="ECO:0000256" key="1">
    <source>
        <dbReference type="ARBA" id="ARBA00006484"/>
    </source>
</evidence>
<dbReference type="InterPro" id="IPR036291">
    <property type="entry name" value="NAD(P)-bd_dom_sf"/>
</dbReference>
<organism evidence="3 4">
    <name type="scientific">Nocardioides ginsengisoli</name>
    <dbReference type="NCBI Taxonomy" id="363868"/>
    <lineage>
        <taxon>Bacteria</taxon>
        <taxon>Bacillati</taxon>
        <taxon>Actinomycetota</taxon>
        <taxon>Actinomycetes</taxon>
        <taxon>Propionibacteriales</taxon>
        <taxon>Nocardioidaceae</taxon>
        <taxon>Nocardioides</taxon>
    </lineage>
</organism>
<evidence type="ECO:0000313" key="3">
    <source>
        <dbReference type="EMBL" id="MFD1248029.1"/>
    </source>
</evidence>
<reference evidence="4" key="1">
    <citation type="journal article" date="2019" name="Int. J. Syst. Evol. Microbiol.">
        <title>The Global Catalogue of Microorganisms (GCM) 10K type strain sequencing project: providing services to taxonomists for standard genome sequencing and annotation.</title>
        <authorList>
            <consortium name="The Broad Institute Genomics Platform"/>
            <consortium name="The Broad Institute Genome Sequencing Center for Infectious Disease"/>
            <person name="Wu L."/>
            <person name="Ma J."/>
        </authorList>
    </citation>
    <scope>NUCLEOTIDE SEQUENCE [LARGE SCALE GENOMIC DNA]</scope>
    <source>
        <strain evidence="4">CCUG 52478</strain>
    </source>
</reference>
<dbReference type="Proteomes" id="UP001597229">
    <property type="component" value="Unassembled WGS sequence"/>
</dbReference>
<keyword evidence="2 3" id="KW-0560">Oxidoreductase</keyword>
<dbReference type="SUPFAM" id="SSF51735">
    <property type="entry name" value="NAD(P)-binding Rossmann-fold domains"/>
    <property type="match status" value="1"/>
</dbReference>
<dbReference type="PANTHER" id="PTHR24321:SF8">
    <property type="entry name" value="ESTRADIOL 17-BETA-DEHYDROGENASE 8-RELATED"/>
    <property type="match status" value="1"/>
</dbReference>
<dbReference type="Pfam" id="PF13561">
    <property type="entry name" value="adh_short_C2"/>
    <property type="match status" value="1"/>
</dbReference>
<dbReference type="CDD" id="cd05233">
    <property type="entry name" value="SDR_c"/>
    <property type="match status" value="1"/>
</dbReference>
<sequence length="260" mass="26922">MSHEHPREGSRLDGKVALVTGAAQGIGAAVAGLFLAEGARVVGVDLNGERLRDAWPDRDAGRMLTVAADVSVEQDVVRAVSAATDAFGTVDVLVNVAGVAGPQSAAGDTPVEDWDHTQAVNLRGTFLTVKHCLPHLVERQGSIVNIASALALVGWPQEAAYGPSKAGVVQFTRGVALDYAPYVRSNCVCPGAVRTPMITAVLEGHPDPEQALAEYGSIHPLTGRLAEPMEIARAVLFLASDDASFVTGVALPVDGGFTAA</sequence>
<comment type="caution">
    <text evidence="3">The sequence shown here is derived from an EMBL/GenBank/DDBJ whole genome shotgun (WGS) entry which is preliminary data.</text>
</comment>
<protein>
    <submittedName>
        <fullName evidence="3">SDR family NAD(P)-dependent oxidoreductase</fullName>
        <ecNumber evidence="3">1.1.1.-</ecNumber>
    </submittedName>
</protein>